<dbReference type="InterPro" id="IPR047817">
    <property type="entry name" value="ABC2_TM_bact-type"/>
</dbReference>
<feature type="transmembrane region" description="Helical" evidence="6">
    <location>
        <begin position="238"/>
        <end position="257"/>
    </location>
</feature>
<evidence type="ECO:0000259" key="7">
    <source>
        <dbReference type="PROSITE" id="PS51012"/>
    </source>
</evidence>
<feature type="transmembrane region" description="Helical" evidence="6">
    <location>
        <begin position="31"/>
        <end position="55"/>
    </location>
</feature>
<dbReference type="PANTHER" id="PTHR43229:SF2">
    <property type="entry name" value="NODULATION PROTEIN J"/>
    <property type="match status" value="1"/>
</dbReference>
<dbReference type="EMBL" id="JAEACQ010000133">
    <property type="protein sequence ID" value="MBL7626431.1"/>
    <property type="molecule type" value="Genomic_DNA"/>
</dbReference>
<keyword evidence="6" id="KW-0813">Transport</keyword>
<dbReference type="PROSITE" id="PS51012">
    <property type="entry name" value="ABC_TM2"/>
    <property type="match status" value="1"/>
</dbReference>
<evidence type="ECO:0000256" key="1">
    <source>
        <dbReference type="ARBA" id="ARBA00004141"/>
    </source>
</evidence>
<feature type="domain" description="ABC transmembrane type-2" evidence="7">
    <location>
        <begin position="31"/>
        <end position="260"/>
    </location>
</feature>
<comment type="caution">
    <text evidence="8">The sequence shown here is derived from an EMBL/GenBank/DDBJ whole genome shotgun (WGS) entry which is preliminary data.</text>
</comment>
<keyword evidence="4 6" id="KW-0472">Membrane</keyword>
<evidence type="ECO:0000256" key="5">
    <source>
        <dbReference type="ARBA" id="ARBA00023251"/>
    </source>
</evidence>
<organism evidence="8 9">
    <name type="scientific">Frankia nepalensis</name>
    <dbReference type="NCBI Taxonomy" id="1836974"/>
    <lineage>
        <taxon>Bacteria</taxon>
        <taxon>Bacillati</taxon>
        <taxon>Actinomycetota</taxon>
        <taxon>Actinomycetes</taxon>
        <taxon>Frankiales</taxon>
        <taxon>Frankiaceae</taxon>
        <taxon>Frankia</taxon>
    </lineage>
</organism>
<dbReference type="GO" id="GO:0140359">
    <property type="term" value="F:ABC-type transporter activity"/>
    <property type="evidence" value="ECO:0007669"/>
    <property type="project" value="InterPro"/>
</dbReference>
<sequence>MNQVALPRPAPVGDSLAMAGRALKLMMRDPITFVLSTFFPLILLLLMTASFAKIVNPAGGYDDYVDVSLPLFVLMGIAFASPVTAAAAAADLRDGFDARIRAMPVSSLAPLAGRLVADTARSALTVVVVVAVGVGLGFRFTAGFWAAVGFLVLPLLFGLGLGFLGLLVAMRARDTETVVAMLNPLLLVGSFLSTGLVPKTDLPGWVQPIARVNPFSVLIEAMRALAHGGATTRPVLEALAWSAVLIVGCGVLAVRGYRSGTRPVA</sequence>
<dbReference type="RefSeq" id="WP_203005713.1">
    <property type="nucleotide sequence ID" value="NZ_JADWYU010000382.1"/>
</dbReference>
<dbReference type="Pfam" id="PF01061">
    <property type="entry name" value="ABC2_membrane"/>
    <property type="match status" value="1"/>
</dbReference>
<dbReference type="InterPro" id="IPR051784">
    <property type="entry name" value="Nod_factor_ABC_transporter"/>
</dbReference>
<protein>
    <recommendedName>
        <fullName evidence="6">Transport permease protein</fullName>
    </recommendedName>
</protein>
<feature type="transmembrane region" description="Helical" evidence="6">
    <location>
        <begin position="144"/>
        <end position="170"/>
    </location>
</feature>
<feature type="transmembrane region" description="Helical" evidence="6">
    <location>
        <begin position="111"/>
        <end position="138"/>
    </location>
</feature>
<keyword evidence="5" id="KW-0046">Antibiotic resistance</keyword>
<keyword evidence="3 6" id="KW-1133">Transmembrane helix</keyword>
<dbReference type="GO" id="GO:0046677">
    <property type="term" value="P:response to antibiotic"/>
    <property type="evidence" value="ECO:0007669"/>
    <property type="project" value="UniProtKB-KW"/>
</dbReference>
<accession>A0A937UQ96</accession>
<keyword evidence="9" id="KW-1185">Reference proteome</keyword>
<comment type="subcellular location">
    <subcellularLocation>
        <location evidence="6">Cell membrane</location>
        <topology evidence="6">Multi-pass membrane protein</topology>
    </subcellularLocation>
    <subcellularLocation>
        <location evidence="1">Membrane</location>
        <topology evidence="1">Multi-pass membrane protein</topology>
    </subcellularLocation>
</comment>
<dbReference type="GO" id="GO:0043190">
    <property type="term" value="C:ATP-binding cassette (ABC) transporter complex"/>
    <property type="evidence" value="ECO:0007669"/>
    <property type="project" value="InterPro"/>
</dbReference>
<dbReference type="InterPro" id="IPR000412">
    <property type="entry name" value="ABC_2_transport"/>
</dbReference>
<dbReference type="PANTHER" id="PTHR43229">
    <property type="entry name" value="NODULATION PROTEIN J"/>
    <property type="match status" value="1"/>
</dbReference>
<feature type="transmembrane region" description="Helical" evidence="6">
    <location>
        <begin position="67"/>
        <end position="90"/>
    </location>
</feature>
<comment type="similarity">
    <text evidence="6">Belongs to the ABC-2 integral membrane protein family.</text>
</comment>
<gene>
    <name evidence="8" type="ORF">I7412_04435</name>
</gene>
<evidence type="ECO:0000313" key="8">
    <source>
        <dbReference type="EMBL" id="MBL7626431.1"/>
    </source>
</evidence>
<evidence type="ECO:0000313" key="9">
    <source>
        <dbReference type="Proteomes" id="UP000604475"/>
    </source>
</evidence>
<proteinExistence type="inferred from homology"/>
<evidence type="ECO:0000256" key="2">
    <source>
        <dbReference type="ARBA" id="ARBA00022692"/>
    </source>
</evidence>
<dbReference type="AlphaFoldDB" id="A0A937UQ96"/>
<evidence type="ECO:0000256" key="4">
    <source>
        <dbReference type="ARBA" id="ARBA00023136"/>
    </source>
</evidence>
<dbReference type="Proteomes" id="UP000604475">
    <property type="component" value="Unassembled WGS sequence"/>
</dbReference>
<evidence type="ECO:0000256" key="6">
    <source>
        <dbReference type="RuleBase" id="RU361157"/>
    </source>
</evidence>
<name>A0A937UQ96_9ACTN</name>
<feature type="transmembrane region" description="Helical" evidence="6">
    <location>
        <begin position="177"/>
        <end position="197"/>
    </location>
</feature>
<dbReference type="PIRSF" id="PIRSF006648">
    <property type="entry name" value="DrrB"/>
    <property type="match status" value="1"/>
</dbReference>
<keyword evidence="2 6" id="KW-0812">Transmembrane</keyword>
<dbReference type="InterPro" id="IPR013525">
    <property type="entry name" value="ABC2_TM"/>
</dbReference>
<reference evidence="8" key="1">
    <citation type="submission" date="2020-12" db="EMBL/GenBank/DDBJ databases">
        <title>Genomic characterization of non-nitrogen-fixing Frankia strains.</title>
        <authorList>
            <person name="Carlos-Shanley C."/>
            <person name="Guerra T."/>
            <person name="Hahn D."/>
        </authorList>
    </citation>
    <scope>NUCLEOTIDE SEQUENCE</scope>
    <source>
        <strain evidence="8">CN6</strain>
    </source>
</reference>
<evidence type="ECO:0000256" key="3">
    <source>
        <dbReference type="ARBA" id="ARBA00022989"/>
    </source>
</evidence>
<keyword evidence="6" id="KW-1003">Cell membrane</keyword>